<keyword evidence="3" id="KW-1185">Reference proteome</keyword>
<accession>A0ABP0AU53</accession>
<reference evidence="2 3" key="1">
    <citation type="submission" date="2024-01" db="EMBL/GenBank/DDBJ databases">
        <authorList>
            <person name="Allen C."/>
            <person name="Tagirdzhanova G."/>
        </authorList>
    </citation>
    <scope>NUCLEOTIDE SEQUENCE [LARGE SCALE GENOMIC DNA]</scope>
</reference>
<name>A0ABP0AU53_9PEZI</name>
<gene>
    <name evidence="2" type="ORF">SBRCBS47491_000896</name>
</gene>
<evidence type="ECO:0000256" key="1">
    <source>
        <dbReference type="SAM" id="SignalP"/>
    </source>
</evidence>
<proteinExistence type="predicted"/>
<dbReference type="EMBL" id="CAWUHC010000005">
    <property type="protein sequence ID" value="CAK7210784.1"/>
    <property type="molecule type" value="Genomic_DNA"/>
</dbReference>
<sequence length="245" mass="26282">MYPSAFLALALSSLPLLVSAAAADTAVADNMLTFFGPTALNSQAAYTFLDCVNATGAEYGLFVEANSGGALVVVPMDQPRRIDFDTTDAALAQCIEASNNVLFLSAESTVTTSASQKGAVAVEGVTFDWLVAQGALGKQAMGTRPATSSLSKRTTLATQTYSAYLDSSGKGCVNHDHHTYEEKECHGVRQQYKSVRFENTHGGSLHMEIWPHHDCKKGDSKSFVVSGKVVGECYNRDTYSWDGHY</sequence>
<dbReference type="Proteomes" id="UP001642406">
    <property type="component" value="Unassembled WGS sequence"/>
</dbReference>
<protein>
    <submittedName>
        <fullName evidence="2">Uncharacterized protein</fullName>
    </submittedName>
</protein>
<feature type="chain" id="PRO_5046609696" evidence="1">
    <location>
        <begin position="21"/>
        <end position="245"/>
    </location>
</feature>
<organism evidence="2 3">
    <name type="scientific">Sporothrix bragantina</name>
    <dbReference type="NCBI Taxonomy" id="671064"/>
    <lineage>
        <taxon>Eukaryota</taxon>
        <taxon>Fungi</taxon>
        <taxon>Dikarya</taxon>
        <taxon>Ascomycota</taxon>
        <taxon>Pezizomycotina</taxon>
        <taxon>Sordariomycetes</taxon>
        <taxon>Sordariomycetidae</taxon>
        <taxon>Ophiostomatales</taxon>
        <taxon>Ophiostomataceae</taxon>
        <taxon>Sporothrix</taxon>
    </lineage>
</organism>
<keyword evidence="1" id="KW-0732">Signal</keyword>
<comment type="caution">
    <text evidence="2">The sequence shown here is derived from an EMBL/GenBank/DDBJ whole genome shotgun (WGS) entry which is preliminary data.</text>
</comment>
<evidence type="ECO:0000313" key="2">
    <source>
        <dbReference type="EMBL" id="CAK7210784.1"/>
    </source>
</evidence>
<evidence type="ECO:0000313" key="3">
    <source>
        <dbReference type="Proteomes" id="UP001642406"/>
    </source>
</evidence>
<feature type="signal peptide" evidence="1">
    <location>
        <begin position="1"/>
        <end position="20"/>
    </location>
</feature>